<evidence type="ECO:0000256" key="2">
    <source>
        <dbReference type="ARBA" id="ARBA00022692"/>
    </source>
</evidence>
<evidence type="ECO:0000313" key="9">
    <source>
        <dbReference type="EMBL" id="EHO70289.1"/>
    </source>
</evidence>
<dbReference type="PANTHER" id="PTHR30071">
    <property type="entry name" value="HEME EXPORTER PROTEIN C"/>
    <property type="match status" value="1"/>
</dbReference>
<keyword evidence="10" id="KW-1185">Reference proteome</keyword>
<dbReference type="Proteomes" id="UP000003167">
    <property type="component" value="Unassembled WGS sequence"/>
</dbReference>
<dbReference type="InterPro" id="IPR002541">
    <property type="entry name" value="Cyt_c_assembly"/>
</dbReference>
<feature type="transmembrane region" description="Helical" evidence="6">
    <location>
        <begin position="465"/>
        <end position="487"/>
    </location>
</feature>
<sequence>MQLKKTLQALYVLIIAVMAMGTVVGKYAGQADAADHVFGSWWFCLLWALGLAVAVAYFVHQKVRRPALVVLHLSFAVILFGAFLTHVTARRGMIHLRQGQWVASYTTKDGAEKPLPFTIRLDKFSISYHAGNAAAMDYTSEVTLNDDGNETHCRISMNKIYDNYGIRLYQSSFDDDLKGSYLSVNADPFGIPVTYLGYALLFIGLIGMLIDRQGTFRRLLKSDLMARPTVALLLLMSAFSSLKAQPALPKATAEAFGKAFIVYNGRICPVETFAIDFTKKLYGKARYKDFTPCQVLTGFMFWRNEWLQEPVLRLKGSELRTRFQLDEYVAPMRLFGQQGYILGPYLQDAQENQDAFSRQVLDIDDKMALLMNLAQGRTLKMFPYAQRNGRVDWFAPADRLPRSMPKAQQQYVRSIIGLAGELAVQGKIDMLNDLFQRLRKYQYRFGGSTVPSQTKVWAEKVYNHVPFATLLFIFNLTLGLVSIGFLTRREGYACFAWLMALSWSVLTFTLVLRWIISGTVPIGNGYETMLFLAWLVMLLSMPIMRRIRLMTTFGLLMSGFMLLVSHIGQMDPAITPRMPVLNSPLLSLHVSIIMIAYALFSLTFVSAVAYFLTARSQRPQVAKVNAQLTGLSQLFLYPAVTTLGLGIFIGAVWANISWGTYWSWDPKETWALITFMVYAVPLHAQSLPALRRPMGYHLYTLLAFLSIIMTYFGVNYVLGGMHSYA</sequence>
<dbReference type="EMBL" id="AGEK01000027">
    <property type="protein sequence ID" value="EHO70289.1"/>
    <property type="molecule type" value="Genomic_DNA"/>
</dbReference>
<dbReference type="OrthoDB" id="9814290at2"/>
<dbReference type="PANTHER" id="PTHR30071:SF1">
    <property type="entry name" value="CYTOCHROME B_B6 PROTEIN-RELATED"/>
    <property type="match status" value="1"/>
</dbReference>
<organism evidence="9 10">
    <name type="scientific">Segatella maculosa OT 289</name>
    <dbReference type="NCBI Taxonomy" id="999422"/>
    <lineage>
        <taxon>Bacteria</taxon>
        <taxon>Pseudomonadati</taxon>
        <taxon>Bacteroidota</taxon>
        <taxon>Bacteroidia</taxon>
        <taxon>Bacteroidales</taxon>
        <taxon>Prevotellaceae</taxon>
        <taxon>Segatella</taxon>
    </lineage>
</organism>
<dbReference type="GO" id="GO:0005886">
    <property type="term" value="C:plasma membrane"/>
    <property type="evidence" value="ECO:0007669"/>
    <property type="project" value="TreeGrafter"/>
</dbReference>
<feature type="transmembrane region" description="Helical" evidence="6">
    <location>
        <begin position="189"/>
        <end position="212"/>
    </location>
</feature>
<evidence type="ECO:0000259" key="7">
    <source>
        <dbReference type="Pfam" id="PF01578"/>
    </source>
</evidence>
<feature type="transmembrane region" description="Helical" evidence="6">
    <location>
        <begin position="40"/>
        <end position="60"/>
    </location>
</feature>
<dbReference type="AlphaFoldDB" id="H1HMV2"/>
<gene>
    <name evidence="9" type="ORF">HMPREF9944_01496</name>
</gene>
<name>H1HMV2_9BACT</name>
<comment type="caution">
    <text evidence="9">The sequence shown here is derived from an EMBL/GenBank/DDBJ whole genome shotgun (WGS) entry which is preliminary data.</text>
</comment>
<dbReference type="Pfam" id="PF01578">
    <property type="entry name" value="Cytochrom_C_asm"/>
    <property type="match status" value="1"/>
</dbReference>
<dbReference type="HOGENOM" id="CLU_008710_0_0_10"/>
<evidence type="ECO:0000256" key="4">
    <source>
        <dbReference type="ARBA" id="ARBA00022989"/>
    </source>
</evidence>
<feature type="transmembrane region" description="Helical" evidence="6">
    <location>
        <begin position="494"/>
        <end position="516"/>
    </location>
</feature>
<evidence type="ECO:0000256" key="6">
    <source>
        <dbReference type="SAM" id="Phobius"/>
    </source>
</evidence>
<keyword evidence="2 6" id="KW-0812">Transmembrane</keyword>
<comment type="subcellular location">
    <subcellularLocation>
        <location evidence="1">Membrane</location>
        <topology evidence="1">Multi-pass membrane protein</topology>
    </subcellularLocation>
</comment>
<feature type="transmembrane region" description="Helical" evidence="6">
    <location>
        <begin position="67"/>
        <end position="87"/>
    </location>
</feature>
<evidence type="ECO:0000256" key="1">
    <source>
        <dbReference type="ARBA" id="ARBA00004141"/>
    </source>
</evidence>
<reference evidence="9 10" key="1">
    <citation type="submission" date="2011-12" db="EMBL/GenBank/DDBJ databases">
        <title>The Genome Sequence of Prevotella maculosa OT 289.</title>
        <authorList>
            <consortium name="The Broad Institute Genome Sequencing Platform"/>
            <person name="Earl A."/>
            <person name="Ward D."/>
            <person name="Feldgarden M."/>
            <person name="Gevers D."/>
            <person name="Izard J."/>
            <person name="Blanton J.M."/>
            <person name="Mathney J."/>
            <person name="Tanner A.C."/>
            <person name="Dewhirst F.E."/>
            <person name="Young S.K."/>
            <person name="Zeng Q."/>
            <person name="Gargeya S."/>
            <person name="Fitzgerald M."/>
            <person name="Haas B."/>
            <person name="Abouelleil A."/>
            <person name="Alvarado L."/>
            <person name="Arachchi H.M."/>
            <person name="Berlin A."/>
            <person name="Chapman S.B."/>
            <person name="Gearin G."/>
            <person name="Goldberg J."/>
            <person name="Griggs A."/>
            <person name="Gujja S."/>
            <person name="Hansen M."/>
            <person name="Heiman D."/>
            <person name="Howarth C."/>
            <person name="Larimer J."/>
            <person name="Lui A."/>
            <person name="MacDonald P.J.P."/>
            <person name="McCowen C."/>
            <person name="Montmayeur A."/>
            <person name="Murphy C."/>
            <person name="Neiman D."/>
            <person name="Pearson M."/>
            <person name="Priest M."/>
            <person name="Roberts A."/>
            <person name="Saif S."/>
            <person name="Shea T."/>
            <person name="Sisk P."/>
            <person name="Stolte C."/>
            <person name="Sykes S."/>
            <person name="Wortman J."/>
            <person name="Nusbaum C."/>
            <person name="Birren B."/>
        </authorList>
    </citation>
    <scope>NUCLEOTIDE SEQUENCE [LARGE SCALE GENOMIC DNA]</scope>
    <source>
        <strain evidence="9 10">OT 289</strain>
    </source>
</reference>
<feature type="transmembrane region" description="Helical" evidence="6">
    <location>
        <begin position="634"/>
        <end position="656"/>
    </location>
</feature>
<dbReference type="InterPro" id="IPR007816">
    <property type="entry name" value="ResB-like_domain"/>
</dbReference>
<dbReference type="STRING" id="999422.HMPREF9944_01496"/>
<feature type="transmembrane region" description="Helical" evidence="6">
    <location>
        <begin position="547"/>
        <end position="568"/>
    </location>
</feature>
<dbReference type="GO" id="GO:0017004">
    <property type="term" value="P:cytochrome complex assembly"/>
    <property type="evidence" value="ECO:0007669"/>
    <property type="project" value="UniProtKB-KW"/>
</dbReference>
<dbReference type="GO" id="GO:0020037">
    <property type="term" value="F:heme binding"/>
    <property type="evidence" value="ECO:0007669"/>
    <property type="project" value="InterPro"/>
</dbReference>
<evidence type="ECO:0000256" key="3">
    <source>
        <dbReference type="ARBA" id="ARBA00022748"/>
    </source>
</evidence>
<keyword evidence="5 6" id="KW-0472">Membrane</keyword>
<feature type="transmembrane region" description="Helical" evidence="6">
    <location>
        <begin position="696"/>
        <end position="718"/>
    </location>
</feature>
<feature type="domain" description="ResB-like" evidence="8">
    <location>
        <begin position="64"/>
        <end position="176"/>
    </location>
</feature>
<evidence type="ECO:0000256" key="5">
    <source>
        <dbReference type="ARBA" id="ARBA00023136"/>
    </source>
</evidence>
<feature type="domain" description="Cytochrome c assembly protein" evidence="7">
    <location>
        <begin position="523"/>
        <end position="722"/>
    </location>
</feature>
<feature type="transmembrane region" description="Helical" evidence="6">
    <location>
        <begin position="668"/>
        <end position="684"/>
    </location>
</feature>
<dbReference type="RefSeq" id="WP_008565478.1">
    <property type="nucleotide sequence ID" value="NZ_JH594503.1"/>
</dbReference>
<feature type="transmembrane region" description="Helical" evidence="6">
    <location>
        <begin position="588"/>
        <end position="613"/>
    </location>
</feature>
<accession>H1HMV2</accession>
<dbReference type="Pfam" id="PF05140">
    <property type="entry name" value="ResB"/>
    <property type="match status" value="1"/>
</dbReference>
<feature type="transmembrane region" description="Helical" evidence="6">
    <location>
        <begin position="9"/>
        <end position="28"/>
    </location>
</feature>
<keyword evidence="4 6" id="KW-1133">Transmembrane helix</keyword>
<dbReference type="PATRIC" id="fig|999422.3.peg.1569"/>
<feature type="transmembrane region" description="Helical" evidence="6">
    <location>
        <begin position="522"/>
        <end position="540"/>
    </location>
</feature>
<protein>
    <submittedName>
        <fullName evidence="9">Cytochrome c-type biogenesis protein CcsB</fullName>
    </submittedName>
</protein>
<keyword evidence="3" id="KW-0201">Cytochrome c-type biogenesis</keyword>
<evidence type="ECO:0000313" key="10">
    <source>
        <dbReference type="Proteomes" id="UP000003167"/>
    </source>
</evidence>
<evidence type="ECO:0000259" key="8">
    <source>
        <dbReference type="Pfam" id="PF05140"/>
    </source>
</evidence>
<proteinExistence type="predicted"/>
<feature type="transmembrane region" description="Helical" evidence="6">
    <location>
        <begin position="224"/>
        <end position="242"/>
    </location>
</feature>
<dbReference type="InterPro" id="IPR045062">
    <property type="entry name" value="Cyt_c_biogenesis_CcsA/CcmC"/>
</dbReference>